<evidence type="ECO:0000256" key="7">
    <source>
        <dbReference type="PIRSR" id="PIRSR600997-1"/>
    </source>
</evidence>
<dbReference type="PANTHER" id="PTHR11559">
    <property type="entry name" value="CARBOXYLESTERASE"/>
    <property type="match status" value="1"/>
</dbReference>
<evidence type="ECO:0000256" key="4">
    <source>
        <dbReference type="ARBA" id="ARBA00023157"/>
    </source>
</evidence>
<proteinExistence type="evidence at transcript level"/>
<dbReference type="PRINTS" id="PR00878">
    <property type="entry name" value="CHOLNESTRASE"/>
</dbReference>
<evidence type="ECO:0000256" key="5">
    <source>
        <dbReference type="ARBA" id="ARBA00023180"/>
    </source>
</evidence>
<keyword evidence="5" id="KW-0325">Glycoprotein</keyword>
<feature type="domain" description="Carboxylesterase type B" evidence="9">
    <location>
        <begin position="11"/>
        <end position="529"/>
    </location>
</feature>
<dbReference type="PROSITE" id="PS00122">
    <property type="entry name" value="CARBOXYLESTERASE_B_1"/>
    <property type="match status" value="1"/>
</dbReference>
<dbReference type="Pfam" id="PF00135">
    <property type="entry name" value="COesterase"/>
    <property type="match status" value="1"/>
</dbReference>
<accession>F8V329</accession>
<keyword evidence="4" id="KW-1015">Disulfide bond</keyword>
<dbReference type="InterPro" id="IPR050309">
    <property type="entry name" value="Type-B_Carboxylest/Lipase"/>
</dbReference>
<comment type="catalytic activity">
    <reaction evidence="6">
        <text>acetylcholine + H2O = choline + acetate + H(+)</text>
        <dbReference type="Rhea" id="RHEA:17561"/>
        <dbReference type="ChEBI" id="CHEBI:15354"/>
        <dbReference type="ChEBI" id="CHEBI:15355"/>
        <dbReference type="ChEBI" id="CHEBI:15377"/>
        <dbReference type="ChEBI" id="CHEBI:15378"/>
        <dbReference type="ChEBI" id="CHEBI:30089"/>
        <dbReference type="EC" id="3.1.1.7"/>
    </reaction>
</comment>
<comment type="similarity">
    <text evidence="1 8">Belongs to the type-B carboxylesterase/lipase family.</text>
</comment>
<dbReference type="GO" id="GO:0003990">
    <property type="term" value="F:acetylcholinesterase activity"/>
    <property type="evidence" value="ECO:0007669"/>
    <property type="project" value="UniProtKB-EC"/>
</dbReference>
<organism evidence="10">
    <name type="scientific">Melitaea cinxia</name>
    <name type="common">Glanville fritillary</name>
    <name type="synonym">Papilio cinxia</name>
    <dbReference type="NCBI Taxonomy" id="113334"/>
    <lineage>
        <taxon>Eukaryota</taxon>
        <taxon>Metazoa</taxon>
        <taxon>Ecdysozoa</taxon>
        <taxon>Arthropoda</taxon>
        <taxon>Hexapoda</taxon>
        <taxon>Insecta</taxon>
        <taxon>Pterygota</taxon>
        <taxon>Neoptera</taxon>
        <taxon>Endopterygota</taxon>
        <taxon>Lepidoptera</taxon>
        <taxon>Glossata</taxon>
        <taxon>Ditrysia</taxon>
        <taxon>Papilionoidea</taxon>
        <taxon>Nymphalidae</taxon>
        <taxon>Nymphalinae</taxon>
        <taxon>Melitaea</taxon>
    </lineage>
</organism>
<dbReference type="InterPro" id="IPR029058">
    <property type="entry name" value="AB_hydrolase_fold"/>
</dbReference>
<evidence type="ECO:0000256" key="8">
    <source>
        <dbReference type="RuleBase" id="RU361235"/>
    </source>
</evidence>
<feature type="active site" description="Charge relay system" evidence="7">
    <location>
        <position position="445"/>
    </location>
</feature>
<evidence type="ECO:0000313" key="10">
    <source>
        <dbReference type="EMBL" id="AEJ18172.1"/>
    </source>
</evidence>
<evidence type="ECO:0000259" key="9">
    <source>
        <dbReference type="Pfam" id="PF00135"/>
    </source>
</evidence>
<feature type="active site" description="Charge relay system" evidence="7">
    <location>
        <position position="329"/>
    </location>
</feature>
<evidence type="ECO:0000256" key="3">
    <source>
        <dbReference type="ARBA" id="ARBA00022801"/>
    </source>
</evidence>
<dbReference type="Gene3D" id="3.40.50.1820">
    <property type="entry name" value="alpha/beta hydrolase"/>
    <property type="match status" value="1"/>
</dbReference>
<evidence type="ECO:0000256" key="1">
    <source>
        <dbReference type="ARBA" id="ARBA00005964"/>
    </source>
</evidence>
<dbReference type="CDD" id="cd00312">
    <property type="entry name" value="Esterase_lipase"/>
    <property type="match status" value="1"/>
</dbReference>
<dbReference type="InterPro" id="IPR000997">
    <property type="entry name" value="Cholinesterase"/>
</dbReference>
<sequence>MSFDTSKTMSNPVVTVREGKLRGAVKDLLDGSKYYSFKGIPYAHPPVGKLRFKAPLPLKPWNGVLDAIEHGPVCPQNDLITQEKIDGSENCLFLNVYTKSLKPDSKIPVMVFIHGGGFVSGSGNTDMYGPEFLIQHDVVLVTINYRLEVFGFLCLDIPEVPGNAGLKDQVAALQWVKNNASQFGGDPENITIFGESAGGASVTYHMLSPMSKGLFHKAISQSGACLAGWAHQTNGKERAFKVGKYLGKETNDPYELLDFLQSVPSDKLISIGFHVRTKGERLKEIPLIFTPVVEKFSNSEAFLTENPVDILTAGRFNKVPLMAGYNTAEGLVFVLPELRKLEIKNKFPSHFLPQQLMESISEEKALEFGSRLKQFYFDNEEITEDSMKILSDLLADRYIIYPVHRFVNFYAEHCKSIFMYRFNLSTKLNFLKIMLGFEAEKGASHGDDMFYMFKSSLTDDKFKENEKLVEYVNLITKLWTDFAKYGNPTPDNRWNVKWTSYSKSSKEYFNIDEKLSMGKTGEQDRMEFWDKLYIEAGLPASSKSNL</sequence>
<protein>
    <recommendedName>
        <fullName evidence="8">Carboxylic ester hydrolase</fullName>
        <ecNumber evidence="8">3.1.1.-</ecNumber>
    </recommendedName>
</protein>
<dbReference type="ESTHER" id="melcn-f8v329">
    <property type="family name" value="Carb_B_Arthropoda"/>
</dbReference>
<reference evidence="10" key="1">
    <citation type="journal article" date="2013" name="Gene">
        <title>Molecular cloning and expression in vitro of a carboxylesterase gene from the Glanville fritillary butterfly (Melitaea cinxia).</title>
        <authorList>
            <person name="Luo S."/>
            <person name="Shu C."/>
            <person name="Xu C."/>
            <person name="Wang R."/>
        </authorList>
    </citation>
    <scope>NUCLEOTIDE SEQUENCE</scope>
</reference>
<feature type="active site" description="Acyl-ester intermediate" evidence="7">
    <location>
        <position position="196"/>
    </location>
</feature>
<dbReference type="SUPFAM" id="SSF53474">
    <property type="entry name" value="alpha/beta-Hydrolases"/>
    <property type="match status" value="1"/>
</dbReference>
<dbReference type="InterPro" id="IPR002018">
    <property type="entry name" value="CarbesteraseB"/>
</dbReference>
<evidence type="ECO:0000256" key="6">
    <source>
        <dbReference type="ARBA" id="ARBA00048484"/>
    </source>
</evidence>
<dbReference type="AlphaFoldDB" id="F8V329"/>
<dbReference type="EMBL" id="JN019808">
    <property type="protein sequence ID" value="AEJ18172.1"/>
    <property type="molecule type" value="mRNA"/>
</dbReference>
<dbReference type="InterPro" id="IPR019826">
    <property type="entry name" value="Carboxylesterase_B_AS"/>
</dbReference>
<dbReference type="EC" id="3.1.1.-" evidence="8"/>
<keyword evidence="2" id="KW-0719">Serine esterase</keyword>
<dbReference type="FunFam" id="3.40.50.1820:FF:000092">
    <property type="entry name" value="Carboxylic ester hydrolase"/>
    <property type="match status" value="1"/>
</dbReference>
<keyword evidence="3 8" id="KW-0378">Hydrolase</keyword>
<evidence type="ECO:0000256" key="2">
    <source>
        <dbReference type="ARBA" id="ARBA00022487"/>
    </source>
</evidence>
<name>F8V329_MELCN</name>